<proteinExistence type="predicted"/>
<comment type="caution">
    <text evidence="1">The sequence shown here is derived from an EMBL/GenBank/DDBJ whole genome shotgun (WGS) entry which is preliminary data.</text>
</comment>
<gene>
    <name evidence="1" type="ORF">BV25DRAFT_785025</name>
</gene>
<reference evidence="1" key="2">
    <citation type="journal article" date="2022" name="New Phytol.">
        <title>Evolutionary transition to the ectomycorrhizal habit in the genomes of a hyperdiverse lineage of mushroom-forming fungi.</title>
        <authorList>
            <person name="Looney B."/>
            <person name="Miyauchi S."/>
            <person name="Morin E."/>
            <person name="Drula E."/>
            <person name="Courty P.E."/>
            <person name="Kohler A."/>
            <person name="Kuo A."/>
            <person name="LaButti K."/>
            <person name="Pangilinan J."/>
            <person name="Lipzen A."/>
            <person name="Riley R."/>
            <person name="Andreopoulos W."/>
            <person name="He G."/>
            <person name="Johnson J."/>
            <person name="Nolan M."/>
            <person name="Tritt A."/>
            <person name="Barry K.W."/>
            <person name="Grigoriev I.V."/>
            <person name="Nagy L.G."/>
            <person name="Hibbett D."/>
            <person name="Henrissat B."/>
            <person name="Matheny P.B."/>
            <person name="Labbe J."/>
            <person name="Martin F.M."/>
        </authorList>
    </citation>
    <scope>NUCLEOTIDE SEQUENCE</scope>
    <source>
        <strain evidence="1">HHB10654</strain>
    </source>
</reference>
<evidence type="ECO:0000313" key="1">
    <source>
        <dbReference type="EMBL" id="KAI0061380.1"/>
    </source>
</evidence>
<keyword evidence="2" id="KW-1185">Reference proteome</keyword>
<dbReference type="EMBL" id="MU277213">
    <property type="protein sequence ID" value="KAI0061380.1"/>
    <property type="molecule type" value="Genomic_DNA"/>
</dbReference>
<reference evidence="1" key="1">
    <citation type="submission" date="2021-03" db="EMBL/GenBank/DDBJ databases">
        <authorList>
            <consortium name="DOE Joint Genome Institute"/>
            <person name="Ahrendt S."/>
            <person name="Looney B.P."/>
            <person name="Miyauchi S."/>
            <person name="Morin E."/>
            <person name="Drula E."/>
            <person name="Courty P.E."/>
            <person name="Chicoki N."/>
            <person name="Fauchery L."/>
            <person name="Kohler A."/>
            <person name="Kuo A."/>
            <person name="Labutti K."/>
            <person name="Pangilinan J."/>
            <person name="Lipzen A."/>
            <person name="Riley R."/>
            <person name="Andreopoulos W."/>
            <person name="He G."/>
            <person name="Johnson J."/>
            <person name="Barry K.W."/>
            <person name="Grigoriev I.V."/>
            <person name="Nagy L."/>
            <person name="Hibbett D."/>
            <person name="Henrissat B."/>
            <person name="Matheny P.B."/>
            <person name="Labbe J."/>
            <person name="Martin F."/>
        </authorList>
    </citation>
    <scope>NUCLEOTIDE SEQUENCE</scope>
    <source>
        <strain evidence="1">HHB10654</strain>
    </source>
</reference>
<organism evidence="1 2">
    <name type="scientific">Artomyces pyxidatus</name>
    <dbReference type="NCBI Taxonomy" id="48021"/>
    <lineage>
        <taxon>Eukaryota</taxon>
        <taxon>Fungi</taxon>
        <taxon>Dikarya</taxon>
        <taxon>Basidiomycota</taxon>
        <taxon>Agaricomycotina</taxon>
        <taxon>Agaricomycetes</taxon>
        <taxon>Russulales</taxon>
        <taxon>Auriscalpiaceae</taxon>
        <taxon>Artomyces</taxon>
    </lineage>
</organism>
<evidence type="ECO:0000313" key="2">
    <source>
        <dbReference type="Proteomes" id="UP000814140"/>
    </source>
</evidence>
<name>A0ACB8SZN6_9AGAM</name>
<sequence>MARIRLSTSTTTKQIFSNVIIVDNICVHSSPVQMIRLSWTCRDALECVRGYFRRAYNINAHLARWFPDPLAFRLMQARTTTLISGSNAIQFFDRTFYPDDALDLFVPLNKVYEVGTWLAGVGYTFMPRQGQTVGFDGVHDQKEWQKQLSDDSHSNDYWGLGARNRILVHVFTFHKANLEDVPPFKIQIMAARVPPIGVVLSFHSTCVMNVISYSTAYSLYPNATFESRVALISSSFDKWDTPYYPYQKYVERACRMVFATGPRQFQVYEAPFDTYSRWIDDHQSWVIQLPTDGVVPPSGRSLHPDPVALTNWRLRSRAPWMSSTLVSDPCLRHVYVLECSFKGGLAEAITRALNRIKSMISKSNSHIHKPSSKSSLPIQLTEKEYRRTHAILRAVCELYRNSRGPVLRFQEDALLDRMCWPLHWRRRRVEAYYDHVAFGVTSRGPRAEGRTSTSRPGRS</sequence>
<dbReference type="Proteomes" id="UP000814140">
    <property type="component" value="Unassembled WGS sequence"/>
</dbReference>
<accession>A0ACB8SZN6</accession>
<protein>
    <submittedName>
        <fullName evidence="1">Uncharacterized protein</fullName>
    </submittedName>
</protein>